<evidence type="ECO:0000256" key="2">
    <source>
        <dbReference type="SAM" id="SignalP"/>
    </source>
</evidence>
<feature type="compositionally biased region" description="Polar residues" evidence="1">
    <location>
        <begin position="142"/>
        <end position="159"/>
    </location>
</feature>
<feature type="chain" id="PRO_5025539860" evidence="2">
    <location>
        <begin position="21"/>
        <end position="166"/>
    </location>
</feature>
<gene>
    <name evidence="3" type="ORF">CJ030_MR1G002652</name>
</gene>
<dbReference type="Proteomes" id="UP000516437">
    <property type="component" value="Chromosome 1"/>
</dbReference>
<comment type="caution">
    <text evidence="3">The sequence shown here is derived from an EMBL/GenBank/DDBJ whole genome shotgun (WGS) entry which is preliminary data.</text>
</comment>
<accession>A0A6A1WNK1</accession>
<reference evidence="3 4" key="1">
    <citation type="journal article" date="2019" name="Plant Biotechnol. J.">
        <title>The red bayberry genome and genetic basis of sex determination.</title>
        <authorList>
            <person name="Jia H.M."/>
            <person name="Jia H.J."/>
            <person name="Cai Q.L."/>
            <person name="Wang Y."/>
            <person name="Zhao H.B."/>
            <person name="Yang W.F."/>
            <person name="Wang G.Y."/>
            <person name="Li Y.H."/>
            <person name="Zhan D.L."/>
            <person name="Shen Y.T."/>
            <person name="Niu Q.F."/>
            <person name="Chang L."/>
            <person name="Qiu J."/>
            <person name="Zhao L."/>
            <person name="Xie H.B."/>
            <person name="Fu W.Y."/>
            <person name="Jin J."/>
            <person name="Li X.W."/>
            <person name="Jiao Y."/>
            <person name="Zhou C.C."/>
            <person name="Tu T."/>
            <person name="Chai C.Y."/>
            <person name="Gao J.L."/>
            <person name="Fan L.J."/>
            <person name="van de Weg E."/>
            <person name="Wang J.Y."/>
            <person name="Gao Z.S."/>
        </authorList>
    </citation>
    <scope>NUCLEOTIDE SEQUENCE [LARGE SCALE GENOMIC DNA]</scope>
    <source>
        <tissue evidence="3">Leaves</tissue>
    </source>
</reference>
<dbReference type="OrthoDB" id="848707at2759"/>
<proteinExistence type="predicted"/>
<evidence type="ECO:0000313" key="3">
    <source>
        <dbReference type="EMBL" id="KAB1226869.1"/>
    </source>
</evidence>
<evidence type="ECO:0000313" key="4">
    <source>
        <dbReference type="Proteomes" id="UP000516437"/>
    </source>
</evidence>
<keyword evidence="4" id="KW-1185">Reference proteome</keyword>
<dbReference type="EMBL" id="RXIC02000019">
    <property type="protein sequence ID" value="KAB1226869.1"/>
    <property type="molecule type" value="Genomic_DNA"/>
</dbReference>
<dbReference type="AlphaFoldDB" id="A0A6A1WNK1"/>
<sequence>MASIFEICLMLRLLLVLLKGKRIDLSPNGLNVVALSPNLGVKFFESYTWAGMSEVEPIEIFRAVMYDLDLSEVEKPFARDLNVHSRLLHHMNEDDQWVKKAVATPSQEIQEEEAEEEDLEEVEAVAEDRPEDNILVAASPRTPHTPTTGRSVTSGSQETRLALLDI</sequence>
<feature type="region of interest" description="Disordered" evidence="1">
    <location>
        <begin position="125"/>
        <end position="166"/>
    </location>
</feature>
<evidence type="ECO:0000256" key="1">
    <source>
        <dbReference type="SAM" id="MobiDB-lite"/>
    </source>
</evidence>
<keyword evidence="2" id="KW-0732">Signal</keyword>
<feature type="signal peptide" evidence="2">
    <location>
        <begin position="1"/>
        <end position="20"/>
    </location>
</feature>
<organism evidence="3 4">
    <name type="scientific">Morella rubra</name>
    <name type="common">Chinese bayberry</name>
    <dbReference type="NCBI Taxonomy" id="262757"/>
    <lineage>
        <taxon>Eukaryota</taxon>
        <taxon>Viridiplantae</taxon>
        <taxon>Streptophyta</taxon>
        <taxon>Embryophyta</taxon>
        <taxon>Tracheophyta</taxon>
        <taxon>Spermatophyta</taxon>
        <taxon>Magnoliopsida</taxon>
        <taxon>eudicotyledons</taxon>
        <taxon>Gunneridae</taxon>
        <taxon>Pentapetalae</taxon>
        <taxon>rosids</taxon>
        <taxon>fabids</taxon>
        <taxon>Fagales</taxon>
        <taxon>Myricaceae</taxon>
        <taxon>Morella</taxon>
    </lineage>
</organism>
<protein>
    <submittedName>
        <fullName evidence="3">Uncharacterized protein</fullName>
    </submittedName>
</protein>
<name>A0A6A1WNK1_9ROSI</name>